<reference evidence="2" key="1">
    <citation type="submission" date="2017-07" db="EMBL/GenBank/DDBJ databases">
        <title>Taro Niue Genome Assembly and Annotation.</title>
        <authorList>
            <person name="Atibalentja N."/>
            <person name="Keating K."/>
            <person name="Fields C.J."/>
        </authorList>
    </citation>
    <scope>NUCLEOTIDE SEQUENCE</scope>
    <source>
        <strain evidence="2">Niue_2</strain>
        <tissue evidence="2">Leaf</tissue>
    </source>
</reference>
<organism evidence="2 3">
    <name type="scientific">Colocasia esculenta</name>
    <name type="common">Wild taro</name>
    <name type="synonym">Arum esculentum</name>
    <dbReference type="NCBI Taxonomy" id="4460"/>
    <lineage>
        <taxon>Eukaryota</taxon>
        <taxon>Viridiplantae</taxon>
        <taxon>Streptophyta</taxon>
        <taxon>Embryophyta</taxon>
        <taxon>Tracheophyta</taxon>
        <taxon>Spermatophyta</taxon>
        <taxon>Magnoliopsida</taxon>
        <taxon>Liliopsida</taxon>
        <taxon>Araceae</taxon>
        <taxon>Aroideae</taxon>
        <taxon>Colocasieae</taxon>
        <taxon>Colocasia</taxon>
    </lineage>
</organism>
<gene>
    <name evidence="2" type="ORF">Taro_001011</name>
</gene>
<protein>
    <submittedName>
        <fullName evidence="2">Uncharacterized protein</fullName>
    </submittedName>
</protein>
<feature type="region of interest" description="Disordered" evidence="1">
    <location>
        <begin position="32"/>
        <end position="69"/>
    </location>
</feature>
<accession>A0A843TGW1</accession>
<evidence type="ECO:0000313" key="3">
    <source>
        <dbReference type="Proteomes" id="UP000652761"/>
    </source>
</evidence>
<dbReference type="Proteomes" id="UP000652761">
    <property type="component" value="Unassembled WGS sequence"/>
</dbReference>
<proteinExistence type="predicted"/>
<evidence type="ECO:0000256" key="1">
    <source>
        <dbReference type="SAM" id="MobiDB-lite"/>
    </source>
</evidence>
<comment type="caution">
    <text evidence="2">The sequence shown here is derived from an EMBL/GenBank/DDBJ whole genome shotgun (WGS) entry which is preliminary data.</text>
</comment>
<sequence length="69" mass="8059">MAADFWLATITLDVDPSWHPHRWTPACGWRPDPWTNDPQKTTKLFSFGRPKEEKLKSHHHPQREATAPT</sequence>
<evidence type="ECO:0000313" key="2">
    <source>
        <dbReference type="EMBL" id="MQL68733.1"/>
    </source>
</evidence>
<dbReference type="AlphaFoldDB" id="A0A843TGW1"/>
<keyword evidence="3" id="KW-1185">Reference proteome</keyword>
<dbReference type="EMBL" id="NMUH01000020">
    <property type="protein sequence ID" value="MQL68733.1"/>
    <property type="molecule type" value="Genomic_DNA"/>
</dbReference>
<name>A0A843TGW1_COLES</name>